<dbReference type="Gene3D" id="2.160.20.10">
    <property type="entry name" value="Single-stranded right-handed beta-helix, Pectin lyase-like"/>
    <property type="match status" value="1"/>
</dbReference>
<comment type="caution">
    <text evidence="1">The sequence shown here is derived from an EMBL/GenBank/DDBJ whole genome shotgun (WGS) entry which is preliminary data.</text>
</comment>
<gene>
    <name evidence="1" type="ORF">OMM_13973</name>
</gene>
<proteinExistence type="predicted"/>
<evidence type="ECO:0000313" key="1">
    <source>
        <dbReference type="EMBL" id="ETR65617.1"/>
    </source>
</evidence>
<feature type="non-terminal residue" evidence="1">
    <location>
        <position position="1"/>
    </location>
</feature>
<dbReference type="InterPro" id="IPR011050">
    <property type="entry name" value="Pectin_lyase_fold/virulence"/>
</dbReference>
<dbReference type="EMBL" id="ATBP01002648">
    <property type="protein sequence ID" value="ETR65617.1"/>
    <property type="molecule type" value="Genomic_DNA"/>
</dbReference>
<dbReference type="InterPro" id="IPR012334">
    <property type="entry name" value="Pectin_lyas_fold"/>
</dbReference>
<dbReference type="Proteomes" id="UP000189670">
    <property type="component" value="Unassembled WGS sequence"/>
</dbReference>
<protein>
    <submittedName>
        <fullName evidence="1">Parallel beta-helix repeat-containing protein</fullName>
    </submittedName>
</protein>
<sequence length="360" mass="40399">YPNDSCKITVSYSATTIGNDQGLLTLFSNAVPSVYTLPIAASTQKRILRVGPTREFQWVRQVSEVVQDNDIIEIDAGLYPGDIASWEASNLIIRGIGGRAHLHASGRSAEGKAIWVIRGENTLVENIEFSNCEVEDRNGAGIRLEGNNLTLRNCYFHHNENGILTAIGLYNCELLIEGCEFAYNGNGNGLTHNMYINVMKRFTLIHSYSHHTLIGHNVKTRAYENHILYNRIMDEKIGQSSYLIDFSQGGKNIVMGNVFYQGRYAENNAMISHNAEYPYHSNQELYLVNNTFVNQKERNAIFVRVYNPTQNVVIGNNLFAGDADLLLSDDLDHIQTLHQQSNVIIPNITDAGFVNPDHFD</sequence>
<accession>A0A1V1NSQ9</accession>
<evidence type="ECO:0000313" key="2">
    <source>
        <dbReference type="Proteomes" id="UP000189670"/>
    </source>
</evidence>
<dbReference type="AlphaFoldDB" id="A0A1V1NSQ9"/>
<reference evidence="2" key="1">
    <citation type="submission" date="2012-11" db="EMBL/GenBank/DDBJ databases">
        <authorList>
            <person name="Lucero-Rivera Y.E."/>
            <person name="Tovar-Ramirez D."/>
        </authorList>
    </citation>
    <scope>NUCLEOTIDE SEQUENCE [LARGE SCALE GENOMIC DNA]</scope>
    <source>
        <strain evidence="2">Araruama</strain>
    </source>
</reference>
<feature type="non-terminal residue" evidence="1">
    <location>
        <position position="360"/>
    </location>
</feature>
<name>A0A1V1NSQ9_9BACT</name>
<organism evidence="1 2">
    <name type="scientific">Candidatus Magnetoglobus multicellularis str. Araruama</name>
    <dbReference type="NCBI Taxonomy" id="890399"/>
    <lineage>
        <taxon>Bacteria</taxon>
        <taxon>Pseudomonadati</taxon>
        <taxon>Thermodesulfobacteriota</taxon>
        <taxon>Desulfobacteria</taxon>
        <taxon>Desulfobacterales</taxon>
        <taxon>Desulfobacteraceae</taxon>
        <taxon>Candidatus Magnetoglobus</taxon>
    </lineage>
</organism>
<dbReference type="SUPFAM" id="SSF51126">
    <property type="entry name" value="Pectin lyase-like"/>
    <property type="match status" value="1"/>
</dbReference>